<organism evidence="3">
    <name type="scientific">termite gut metagenome</name>
    <dbReference type="NCBI Taxonomy" id="433724"/>
    <lineage>
        <taxon>unclassified sequences</taxon>
        <taxon>metagenomes</taxon>
        <taxon>organismal metagenomes</taxon>
    </lineage>
</organism>
<evidence type="ECO:0000259" key="2">
    <source>
        <dbReference type="Pfam" id="PF01558"/>
    </source>
</evidence>
<feature type="domain" description="Pyruvate/ketoisovalerate oxidoreductase catalytic" evidence="2">
    <location>
        <begin position="11"/>
        <end position="186"/>
    </location>
</feature>
<dbReference type="PANTHER" id="PTHR43854">
    <property type="entry name" value="INDOLEPYRUVATE OXIDOREDUCTASE SUBUNIT IORB"/>
    <property type="match status" value="1"/>
</dbReference>
<dbReference type="EMBL" id="SNRY01006523">
    <property type="protein sequence ID" value="KAA6312406.1"/>
    <property type="molecule type" value="Genomic_DNA"/>
</dbReference>
<dbReference type="InterPro" id="IPR052198">
    <property type="entry name" value="IorB_Oxidoreductase"/>
</dbReference>
<proteinExistence type="predicted"/>
<keyword evidence="1" id="KW-0560">Oxidoreductase</keyword>
<dbReference type="InterPro" id="IPR019752">
    <property type="entry name" value="Pyrv/ketoisovalerate_OxRed_cat"/>
</dbReference>
<dbReference type="Pfam" id="PF01558">
    <property type="entry name" value="POR"/>
    <property type="match status" value="1"/>
</dbReference>
<dbReference type="InterPro" id="IPR002869">
    <property type="entry name" value="Pyrv_flavodox_OxRed_cen"/>
</dbReference>
<name>A0A5J4PS20_9ZZZZ</name>
<dbReference type="PANTHER" id="PTHR43854:SF1">
    <property type="entry name" value="INDOLEPYRUVATE OXIDOREDUCTASE SUBUNIT IORB"/>
    <property type="match status" value="1"/>
</dbReference>
<accession>A0A5J4PS20</accession>
<comment type="caution">
    <text evidence="3">The sequence shown here is derived from an EMBL/GenBank/DDBJ whole genome shotgun (WGS) entry which is preliminary data.</text>
</comment>
<sequence>MKRDIIVSGVGGQGILSIATVIGKAALKGGLYMKQAEVHGMSQRGGDVQSNLRLSDRPIASDLIPLGKCDLIISLEPLEALRYLPYLSEDGWLVTNETPFVNIPNYPDIDKVMEEINTLPHNIVLDVDRVAKETGSARVANIVLLGATVPFLGIDYENIQEGIREIFERKGESVVETNLKALAAGKEIAEKRIR</sequence>
<gene>
    <name evidence="3" type="ORF">EZS27_036659</name>
</gene>
<dbReference type="AlphaFoldDB" id="A0A5J4PS20"/>
<dbReference type="SUPFAM" id="SSF53323">
    <property type="entry name" value="Pyruvate-ferredoxin oxidoreductase, PFOR, domain III"/>
    <property type="match status" value="1"/>
</dbReference>
<dbReference type="GO" id="GO:0016903">
    <property type="term" value="F:oxidoreductase activity, acting on the aldehyde or oxo group of donors"/>
    <property type="evidence" value="ECO:0007669"/>
    <property type="project" value="InterPro"/>
</dbReference>
<reference evidence="3" key="1">
    <citation type="submission" date="2019-03" db="EMBL/GenBank/DDBJ databases">
        <title>Single cell metagenomics reveals metabolic interactions within the superorganism composed of flagellate Streblomastix strix and complex community of Bacteroidetes bacteria on its surface.</title>
        <authorList>
            <person name="Treitli S.C."/>
            <person name="Kolisko M."/>
            <person name="Husnik F."/>
            <person name="Keeling P."/>
            <person name="Hampl V."/>
        </authorList>
    </citation>
    <scope>NUCLEOTIDE SEQUENCE</scope>
    <source>
        <strain evidence="3">STM</strain>
    </source>
</reference>
<evidence type="ECO:0000256" key="1">
    <source>
        <dbReference type="ARBA" id="ARBA00023002"/>
    </source>
</evidence>
<dbReference type="NCBIfam" id="NF005324">
    <property type="entry name" value="PRK06853.1-4"/>
    <property type="match status" value="1"/>
</dbReference>
<dbReference type="Gene3D" id="3.40.920.10">
    <property type="entry name" value="Pyruvate-ferredoxin oxidoreductase, PFOR, domain III"/>
    <property type="match status" value="1"/>
</dbReference>
<evidence type="ECO:0000313" key="3">
    <source>
        <dbReference type="EMBL" id="KAA6312406.1"/>
    </source>
</evidence>
<protein>
    <recommendedName>
        <fullName evidence="2">Pyruvate/ketoisovalerate oxidoreductase catalytic domain-containing protein</fullName>
    </recommendedName>
</protein>